<keyword evidence="3" id="KW-1185">Reference proteome</keyword>
<evidence type="ECO:0000313" key="3">
    <source>
        <dbReference type="Proteomes" id="UP000289738"/>
    </source>
</evidence>
<feature type="domain" description="Transposase MuDR plant" evidence="1">
    <location>
        <begin position="26"/>
        <end position="86"/>
    </location>
</feature>
<name>A0A444ZYB4_ARAHY</name>
<gene>
    <name evidence="2" type="ORF">Ahy_B03g063936</name>
</gene>
<dbReference type="Pfam" id="PF03108">
    <property type="entry name" value="DBD_Tnp_Mut"/>
    <property type="match status" value="1"/>
</dbReference>
<evidence type="ECO:0000259" key="1">
    <source>
        <dbReference type="Pfam" id="PF03108"/>
    </source>
</evidence>
<dbReference type="EMBL" id="SDMP01000013">
    <property type="protein sequence ID" value="RYR19220.1"/>
    <property type="molecule type" value="Genomic_DNA"/>
</dbReference>
<dbReference type="InterPro" id="IPR004332">
    <property type="entry name" value="Transposase_MuDR"/>
</dbReference>
<evidence type="ECO:0000313" key="2">
    <source>
        <dbReference type="EMBL" id="RYR19220.1"/>
    </source>
</evidence>
<organism evidence="2 3">
    <name type="scientific">Arachis hypogaea</name>
    <name type="common">Peanut</name>
    <dbReference type="NCBI Taxonomy" id="3818"/>
    <lineage>
        <taxon>Eukaryota</taxon>
        <taxon>Viridiplantae</taxon>
        <taxon>Streptophyta</taxon>
        <taxon>Embryophyta</taxon>
        <taxon>Tracheophyta</taxon>
        <taxon>Spermatophyta</taxon>
        <taxon>Magnoliopsida</taxon>
        <taxon>eudicotyledons</taxon>
        <taxon>Gunneridae</taxon>
        <taxon>Pentapetalae</taxon>
        <taxon>rosids</taxon>
        <taxon>fabids</taxon>
        <taxon>Fabales</taxon>
        <taxon>Fabaceae</taxon>
        <taxon>Papilionoideae</taxon>
        <taxon>50 kb inversion clade</taxon>
        <taxon>dalbergioids sensu lato</taxon>
        <taxon>Dalbergieae</taxon>
        <taxon>Pterocarpus clade</taxon>
        <taxon>Arachis</taxon>
    </lineage>
</organism>
<dbReference type="AlphaFoldDB" id="A0A444ZYB4"/>
<dbReference type="Proteomes" id="UP000289738">
    <property type="component" value="Chromosome B03"/>
</dbReference>
<sequence length="168" mass="19153">MTNGGSHLISEGNGVVEDGEFSIEMKFGSRESVIYAIESYTIARGVDYNVYESEPQTFYAKCKEYGTGYNWLIRASLTREKGCWEIRRYNSKYTCTIGMISQDHAKLDSDTIVDVIRSLIEADPSIKIKFIIAKLQSRFNYIEQVGNHLPLTLGLILQVQFTYLRLPT</sequence>
<protein>
    <recommendedName>
        <fullName evidence="1">Transposase MuDR plant domain-containing protein</fullName>
    </recommendedName>
</protein>
<proteinExistence type="predicted"/>
<accession>A0A444ZYB4</accession>
<reference evidence="2 3" key="1">
    <citation type="submission" date="2019-01" db="EMBL/GenBank/DDBJ databases">
        <title>Sequencing of cultivated peanut Arachis hypogaea provides insights into genome evolution and oil improvement.</title>
        <authorList>
            <person name="Chen X."/>
        </authorList>
    </citation>
    <scope>NUCLEOTIDE SEQUENCE [LARGE SCALE GENOMIC DNA]</scope>
    <source>
        <strain evidence="3">cv. Fuhuasheng</strain>
        <tissue evidence="2">Leaves</tissue>
    </source>
</reference>
<comment type="caution">
    <text evidence="2">The sequence shown here is derived from an EMBL/GenBank/DDBJ whole genome shotgun (WGS) entry which is preliminary data.</text>
</comment>